<evidence type="ECO:0000256" key="14">
    <source>
        <dbReference type="ARBA" id="ARBA00022833"/>
    </source>
</evidence>
<dbReference type="GeneTree" id="ENSGT00950000182915"/>
<dbReference type="PROSITE" id="PS00804">
    <property type="entry name" value="CALRETICULIN_2"/>
    <property type="match status" value="1"/>
</dbReference>
<evidence type="ECO:0000313" key="31">
    <source>
        <dbReference type="Proteomes" id="UP000261380"/>
    </source>
</evidence>
<evidence type="ECO:0000256" key="7">
    <source>
        <dbReference type="ARBA" id="ARBA00022553"/>
    </source>
</evidence>
<dbReference type="Gene3D" id="2.10.250.10">
    <property type="entry name" value="Calreticulin/calnexin, P domain"/>
    <property type="match status" value="2"/>
</dbReference>
<feature type="disulfide bond" evidence="27">
    <location>
        <begin position="40"/>
        <end position="73"/>
    </location>
</feature>
<keyword evidence="24" id="KW-0449">Lipoprotein</keyword>
<evidence type="ECO:0000256" key="6">
    <source>
        <dbReference type="ARBA" id="ARBA00015837"/>
    </source>
</evidence>
<evidence type="ECO:0000256" key="21">
    <source>
        <dbReference type="ARBA" id="ARBA00023139"/>
    </source>
</evidence>
<keyword evidence="23 28" id="KW-0143">Chaperone</keyword>
<evidence type="ECO:0000256" key="11">
    <source>
        <dbReference type="ARBA" id="ARBA00022734"/>
    </source>
</evidence>
<reference evidence="30" key="1">
    <citation type="submission" date="2025-08" db="UniProtKB">
        <authorList>
            <consortium name="Ensembl"/>
        </authorList>
    </citation>
    <scope>IDENTIFICATION</scope>
</reference>
<evidence type="ECO:0000313" key="30">
    <source>
        <dbReference type="Ensembl" id="ENSXCOP00000019212.1"/>
    </source>
</evidence>
<evidence type="ECO:0000256" key="22">
    <source>
        <dbReference type="ARBA" id="ARBA00023157"/>
    </source>
</evidence>
<sequence length="365" mass="41392">DDADEEIAKYDGMSVSFWVGIGPSVPDETYEVNFQSGIDCGGAYVKLLSETPGLDLVSIGTTAYTIMFGPDKCGEDYKLHFIFRHKNPKTGQYEEKHAKKPDADLRSYFTDKKTHLYTLVVNADNSFEVLVDQTVVNSGNLLKDMTPPVNPPVEIEDPDDHKPEDWDERPKIQDPDAVKPEDWSESAEYIGDPDAIKPDDWDEDMDGEWEAPQVPNPACESAPGCGPWKRPMIDNPSYKGKWKPPMIPNPDYFEDLQPFKMTPFSALGLELWSMTSDIFFDNFFITNDRNTAERWATDSWGLKKAAEGAAEVMERKLFMAFKLFADFENLKSVECFYTQQFSVEPTLAADLQRISFHVTDSQVQL</sequence>
<dbReference type="InterPro" id="IPR001580">
    <property type="entry name" value="Calret/calnex"/>
</dbReference>
<keyword evidence="13 28" id="KW-0256">Endoplasmic reticulum</keyword>
<evidence type="ECO:0000256" key="29">
    <source>
        <dbReference type="SAM" id="MobiDB-lite"/>
    </source>
</evidence>
<dbReference type="Ensembl" id="ENSXCOT00000019449.1">
    <property type="protein sequence ID" value="ENSXCOP00000019212.1"/>
    <property type="gene ID" value="ENSXCOG00000014441.1"/>
</dbReference>
<evidence type="ECO:0000256" key="28">
    <source>
        <dbReference type="RuleBase" id="RU362126"/>
    </source>
</evidence>
<keyword evidence="21" id="KW-0564">Palmitate</keyword>
<dbReference type="PROSITE" id="PS00805">
    <property type="entry name" value="CALRETICULIN_REPEAT"/>
    <property type="match status" value="1"/>
</dbReference>
<dbReference type="InterPro" id="IPR009033">
    <property type="entry name" value="Calreticulin/calnexin_P_dom_sf"/>
</dbReference>
<dbReference type="Gene3D" id="2.60.120.200">
    <property type="match status" value="2"/>
</dbReference>
<evidence type="ECO:0000256" key="16">
    <source>
        <dbReference type="ARBA" id="ARBA00022843"/>
    </source>
</evidence>
<dbReference type="GO" id="GO:0036503">
    <property type="term" value="P:ERAD pathway"/>
    <property type="evidence" value="ECO:0007669"/>
    <property type="project" value="TreeGrafter"/>
</dbReference>
<keyword evidence="18" id="KW-0007">Acetylation</keyword>
<evidence type="ECO:0000256" key="8">
    <source>
        <dbReference type="ARBA" id="ARBA00022692"/>
    </source>
</evidence>
<evidence type="ECO:0000256" key="9">
    <source>
        <dbReference type="ARBA" id="ARBA00022723"/>
    </source>
</evidence>
<evidence type="ECO:0000256" key="15">
    <source>
        <dbReference type="ARBA" id="ARBA00022837"/>
    </source>
</evidence>
<keyword evidence="7" id="KW-0597">Phosphoprotein</keyword>
<name>A0A3B5M6T3_9TELE</name>
<comment type="similarity">
    <text evidence="5 28">Belongs to the calreticulin family.</text>
</comment>
<dbReference type="PANTHER" id="PTHR11073:SF11">
    <property type="entry name" value="CALNEXIN"/>
    <property type="match status" value="1"/>
</dbReference>
<protein>
    <recommendedName>
        <fullName evidence="26">Calnexin</fullName>
    </recommendedName>
    <alternativeName>
        <fullName evidence="6">Calreticulin</fullName>
    </alternativeName>
</protein>
<evidence type="ECO:0000256" key="24">
    <source>
        <dbReference type="ARBA" id="ARBA00023288"/>
    </source>
</evidence>
<dbReference type="Proteomes" id="UP000261380">
    <property type="component" value="Unplaced"/>
</dbReference>
<dbReference type="GO" id="GO:0033162">
    <property type="term" value="C:melanosome membrane"/>
    <property type="evidence" value="ECO:0007669"/>
    <property type="project" value="UniProtKB-SubCell"/>
</dbReference>
<reference evidence="30" key="2">
    <citation type="submission" date="2025-09" db="UniProtKB">
        <authorList>
            <consortium name="Ensembl"/>
        </authorList>
    </citation>
    <scope>IDENTIFICATION</scope>
</reference>
<dbReference type="GO" id="GO:0030246">
    <property type="term" value="F:carbohydrate binding"/>
    <property type="evidence" value="ECO:0007669"/>
    <property type="project" value="UniProtKB-KW"/>
</dbReference>
<dbReference type="GO" id="GO:0031966">
    <property type="term" value="C:mitochondrial membrane"/>
    <property type="evidence" value="ECO:0007669"/>
    <property type="project" value="UniProtKB-SubCell"/>
</dbReference>
<dbReference type="InterPro" id="IPR018124">
    <property type="entry name" value="Calret/calnex_CS"/>
</dbReference>
<evidence type="ECO:0000256" key="17">
    <source>
        <dbReference type="ARBA" id="ARBA00022989"/>
    </source>
</evidence>
<dbReference type="GO" id="GO:0005789">
    <property type="term" value="C:endoplasmic reticulum membrane"/>
    <property type="evidence" value="ECO:0007669"/>
    <property type="project" value="UniProtKB-SubCell"/>
</dbReference>
<comment type="function">
    <text evidence="25">Calcium-binding protein that interacts with newly synthesized monoglucosylated glycoproteins in the endoplasmic reticulum. It may act in assisting protein assembly and/or in the retention within the ER of unassembled protein subunits. It seems to play a major role in the quality control apparatus of the ER by the retention of incorrectly folded proteins. Associated with partial T-cell antigen receptor complexes that escape the ER of immature thymocytes, it may function as a signaling complex regulating thymocyte maturation. Additionally it may play a role in receptor-mediated endocytosis at the synapse.</text>
</comment>
<dbReference type="FunFam" id="2.10.250.10:FF:000002">
    <property type="entry name" value="Calreticulin"/>
    <property type="match status" value="1"/>
</dbReference>
<feature type="region of interest" description="Disordered" evidence="29">
    <location>
        <begin position="142"/>
        <end position="198"/>
    </location>
</feature>
<keyword evidence="22 27" id="KW-1015">Disulfide bond</keyword>
<evidence type="ECO:0000256" key="1">
    <source>
        <dbReference type="ARBA" id="ARBA00004115"/>
    </source>
</evidence>
<evidence type="ECO:0000256" key="27">
    <source>
        <dbReference type="PIRSR" id="PIRSR601580-3"/>
    </source>
</evidence>
<keyword evidence="14" id="KW-0862">Zinc</keyword>
<dbReference type="Pfam" id="PF00262">
    <property type="entry name" value="Calreticulin"/>
    <property type="match status" value="1"/>
</dbReference>
<comment type="subcellular location">
    <subcellularLocation>
        <location evidence="2">Endoplasmic reticulum lumen</location>
    </subcellularLocation>
    <subcellularLocation>
        <location evidence="1">Endoplasmic reticulum membrane</location>
        <topology evidence="1">Single-pass type I membrane protein</topology>
    </subcellularLocation>
    <subcellularLocation>
        <location evidence="3">Melanosome membrane</location>
        <topology evidence="3">Single-pass type I membrane protein</topology>
    </subcellularLocation>
    <subcellularLocation>
        <location evidence="4">Mitochondrion membrane</location>
        <topology evidence="4">Single-pass type I membrane protein</topology>
    </subcellularLocation>
</comment>
<evidence type="ECO:0000256" key="4">
    <source>
        <dbReference type="ARBA" id="ARBA00004583"/>
    </source>
</evidence>
<keyword evidence="11" id="KW-0430">Lectin</keyword>
<dbReference type="GO" id="GO:0006457">
    <property type="term" value="P:protein folding"/>
    <property type="evidence" value="ECO:0007669"/>
    <property type="project" value="InterPro"/>
</dbReference>
<evidence type="ECO:0000256" key="2">
    <source>
        <dbReference type="ARBA" id="ARBA00004319"/>
    </source>
</evidence>
<accession>A0A3B5M6T3</accession>
<keyword evidence="19" id="KW-0496">Mitochondrion</keyword>
<keyword evidence="16" id="KW-0832">Ubl conjugation</keyword>
<evidence type="ECO:0000256" key="10">
    <source>
        <dbReference type="ARBA" id="ARBA00022729"/>
    </source>
</evidence>
<evidence type="ECO:0000256" key="19">
    <source>
        <dbReference type="ARBA" id="ARBA00023128"/>
    </source>
</evidence>
<dbReference type="PANTHER" id="PTHR11073">
    <property type="entry name" value="CALRETICULIN AND CALNEXIN"/>
    <property type="match status" value="1"/>
</dbReference>
<dbReference type="SUPFAM" id="SSF63887">
    <property type="entry name" value="P-domain of calnexin/calreticulin"/>
    <property type="match status" value="1"/>
</dbReference>
<evidence type="ECO:0000256" key="12">
    <source>
        <dbReference type="ARBA" id="ARBA00022737"/>
    </source>
</evidence>
<keyword evidence="15" id="KW-0106">Calcium</keyword>
<keyword evidence="31" id="KW-1185">Reference proteome</keyword>
<dbReference type="GO" id="GO:0005788">
    <property type="term" value="C:endoplasmic reticulum lumen"/>
    <property type="evidence" value="ECO:0007669"/>
    <property type="project" value="UniProtKB-SubCell"/>
</dbReference>
<dbReference type="PRINTS" id="PR00626">
    <property type="entry name" value="CALRETICULIN"/>
</dbReference>
<evidence type="ECO:0000256" key="3">
    <source>
        <dbReference type="ARBA" id="ARBA00004573"/>
    </source>
</evidence>
<dbReference type="STRING" id="32473.ENSXCOP00000019212"/>
<keyword evidence="20" id="KW-0472">Membrane</keyword>
<evidence type="ECO:0000256" key="13">
    <source>
        <dbReference type="ARBA" id="ARBA00022824"/>
    </source>
</evidence>
<evidence type="ECO:0000256" key="23">
    <source>
        <dbReference type="ARBA" id="ARBA00023186"/>
    </source>
</evidence>
<evidence type="ECO:0000256" key="5">
    <source>
        <dbReference type="ARBA" id="ARBA00010983"/>
    </source>
</evidence>
<keyword evidence="8" id="KW-0812">Transmembrane</keyword>
<dbReference type="SUPFAM" id="SSF49899">
    <property type="entry name" value="Concanavalin A-like lectins/glucanases"/>
    <property type="match status" value="2"/>
</dbReference>
<keyword evidence="17" id="KW-1133">Transmembrane helix</keyword>
<organism evidence="30 31">
    <name type="scientific">Xiphophorus couchianus</name>
    <name type="common">Monterrey platyfish</name>
    <dbReference type="NCBI Taxonomy" id="32473"/>
    <lineage>
        <taxon>Eukaryota</taxon>
        <taxon>Metazoa</taxon>
        <taxon>Chordata</taxon>
        <taxon>Craniata</taxon>
        <taxon>Vertebrata</taxon>
        <taxon>Euteleostomi</taxon>
        <taxon>Actinopterygii</taxon>
        <taxon>Neopterygii</taxon>
        <taxon>Teleostei</taxon>
        <taxon>Neoteleostei</taxon>
        <taxon>Acanthomorphata</taxon>
        <taxon>Ovalentaria</taxon>
        <taxon>Atherinomorphae</taxon>
        <taxon>Cyprinodontiformes</taxon>
        <taxon>Poeciliidae</taxon>
        <taxon>Poeciliinae</taxon>
        <taxon>Xiphophorus</taxon>
    </lineage>
</organism>
<dbReference type="AlphaFoldDB" id="A0A3B5M6T3"/>
<keyword evidence="9" id="KW-0479">Metal-binding</keyword>
<proteinExistence type="inferred from homology"/>
<keyword evidence="10" id="KW-0732">Signal</keyword>
<evidence type="ECO:0000256" key="20">
    <source>
        <dbReference type="ARBA" id="ARBA00023136"/>
    </source>
</evidence>
<evidence type="ECO:0000256" key="26">
    <source>
        <dbReference type="ARBA" id="ARBA00040224"/>
    </source>
</evidence>
<evidence type="ECO:0000256" key="18">
    <source>
        <dbReference type="ARBA" id="ARBA00022990"/>
    </source>
</evidence>
<keyword evidence="12" id="KW-0677">Repeat</keyword>
<dbReference type="GO" id="GO:0051082">
    <property type="term" value="F:unfolded protein binding"/>
    <property type="evidence" value="ECO:0007669"/>
    <property type="project" value="InterPro"/>
</dbReference>
<dbReference type="InterPro" id="IPR013320">
    <property type="entry name" value="ConA-like_dom_sf"/>
</dbReference>
<feature type="compositionally biased region" description="Basic and acidic residues" evidence="29">
    <location>
        <begin position="159"/>
        <end position="182"/>
    </location>
</feature>
<evidence type="ECO:0000256" key="25">
    <source>
        <dbReference type="ARBA" id="ARBA00037453"/>
    </source>
</evidence>
<dbReference type="GO" id="GO:0005509">
    <property type="term" value="F:calcium ion binding"/>
    <property type="evidence" value="ECO:0007669"/>
    <property type="project" value="InterPro"/>
</dbReference>